<feature type="transmembrane region" description="Helical" evidence="1">
    <location>
        <begin position="409"/>
        <end position="426"/>
    </location>
</feature>
<accession>A0ABW7LH62</accession>
<keyword evidence="1" id="KW-1133">Transmembrane helix</keyword>
<dbReference type="Proteomes" id="UP001609376">
    <property type="component" value="Unassembled WGS sequence"/>
</dbReference>
<sequence length="437" mass="48911">MRLLIMRGMRDDAEHPLRYALVNELHARPSPRLEAPCTAVFVAIKEPHDAANRDRDRDVAHLAELCRRHGAPSPDPKAGHYAAQLGRRKLRWESHTEFVTYTAFARGLPIRPFDHSAGEIFPEDWQAAAPGKRVAAVMIQVDFLPDDPAEILPRLGEWFAADSLASVWVLEESAVVAGDFRIDPAGWMRFAVFVKPGTGSGRIGRIVQRLLELETYRSMSMLGLGRARELSEKLNALDPQLSDIVQGMDDSRPPEAVLQDLLSVSTRLETAATQHSFRFGATAAYEAIVMDRVAALRETRFLGGQMLTEFMARRYAPAMRTVKSAEQRLGALLDRTERAGELLRTRVDVWRGAQNQEIMERMDRRADLQLRLQHTVEGLSVVAISYYAVGLLGYALYPLAHALDLDKAVLIAGLTPLAVLSVWFGMRRIRARLHDGH</sequence>
<evidence type="ECO:0000256" key="1">
    <source>
        <dbReference type="SAM" id="Phobius"/>
    </source>
</evidence>
<keyword evidence="1" id="KW-0472">Membrane</keyword>
<dbReference type="InterPro" id="IPR021830">
    <property type="entry name" value="DUF3422"/>
</dbReference>
<organism evidence="2 3">
    <name type="scientific">Paracoccus broussonetiae subsp. drimophilus</name>
    <dbReference type="NCBI Taxonomy" id="3373869"/>
    <lineage>
        <taxon>Bacteria</taxon>
        <taxon>Pseudomonadati</taxon>
        <taxon>Pseudomonadota</taxon>
        <taxon>Alphaproteobacteria</taxon>
        <taxon>Rhodobacterales</taxon>
        <taxon>Paracoccaceae</taxon>
        <taxon>Paracoccus</taxon>
        <taxon>Paracoccus broussonetiae</taxon>
    </lineage>
</organism>
<dbReference type="RefSeq" id="WP_395132529.1">
    <property type="nucleotide sequence ID" value="NZ_JBIMPR010000003.1"/>
</dbReference>
<evidence type="ECO:0000313" key="2">
    <source>
        <dbReference type="EMBL" id="MFH5773673.1"/>
    </source>
</evidence>
<keyword evidence="1" id="KW-0812">Transmembrane</keyword>
<gene>
    <name evidence="2" type="ORF">ACHFJ0_05425</name>
</gene>
<dbReference type="Pfam" id="PF11902">
    <property type="entry name" value="DUF3422"/>
    <property type="match status" value="1"/>
</dbReference>
<feature type="transmembrane region" description="Helical" evidence="1">
    <location>
        <begin position="378"/>
        <end position="397"/>
    </location>
</feature>
<dbReference type="EMBL" id="JBIMPR010000003">
    <property type="protein sequence ID" value="MFH5773673.1"/>
    <property type="molecule type" value="Genomic_DNA"/>
</dbReference>
<protein>
    <submittedName>
        <fullName evidence="2">DUF3422 family protein</fullName>
    </submittedName>
</protein>
<proteinExistence type="predicted"/>
<name>A0ABW7LH62_9RHOB</name>
<evidence type="ECO:0000313" key="3">
    <source>
        <dbReference type="Proteomes" id="UP001609376"/>
    </source>
</evidence>
<comment type="caution">
    <text evidence="2">The sequence shown here is derived from an EMBL/GenBank/DDBJ whole genome shotgun (WGS) entry which is preliminary data.</text>
</comment>
<keyword evidence="3" id="KW-1185">Reference proteome</keyword>
<reference evidence="2 3" key="1">
    <citation type="submission" date="2024-10" db="EMBL/GenBank/DDBJ databases">
        <title>Paracoccus drimophilus sp. nov., a novel bacterium from corn roots in Hunan.</title>
        <authorList>
            <person name="Li X."/>
        </authorList>
    </citation>
    <scope>NUCLEOTIDE SEQUENCE [LARGE SCALE GENOMIC DNA]</scope>
    <source>
        <strain evidence="2 3">NGMCC 1.201697</strain>
    </source>
</reference>